<name>A0A8H5IJ24_9HYPO</name>
<evidence type="ECO:0000313" key="2">
    <source>
        <dbReference type="EMBL" id="KAF5535426.1"/>
    </source>
</evidence>
<dbReference type="AlphaFoldDB" id="A0A8H5IJ24"/>
<reference evidence="2 3" key="1">
    <citation type="submission" date="2020-05" db="EMBL/GenBank/DDBJ databases">
        <title>Identification and distribution of gene clusters putatively required for synthesis of sphingolipid metabolism inhibitors in phylogenetically diverse species of the filamentous fungus Fusarium.</title>
        <authorList>
            <person name="Kim H.-S."/>
            <person name="Busman M."/>
            <person name="Brown D.W."/>
            <person name="Divon H."/>
            <person name="Uhlig S."/>
            <person name="Proctor R.H."/>
        </authorList>
    </citation>
    <scope>NUCLEOTIDE SEQUENCE [LARGE SCALE GENOMIC DNA]</scope>
    <source>
        <strain evidence="2 3">NRRL 25196</strain>
    </source>
</reference>
<evidence type="ECO:0000313" key="3">
    <source>
        <dbReference type="Proteomes" id="UP000574317"/>
    </source>
</evidence>
<proteinExistence type="predicted"/>
<organism evidence="2 3">
    <name type="scientific">Fusarium napiforme</name>
    <dbReference type="NCBI Taxonomy" id="42672"/>
    <lineage>
        <taxon>Eukaryota</taxon>
        <taxon>Fungi</taxon>
        <taxon>Dikarya</taxon>
        <taxon>Ascomycota</taxon>
        <taxon>Pezizomycotina</taxon>
        <taxon>Sordariomycetes</taxon>
        <taxon>Hypocreomycetidae</taxon>
        <taxon>Hypocreales</taxon>
        <taxon>Nectriaceae</taxon>
        <taxon>Fusarium</taxon>
        <taxon>Fusarium fujikuroi species complex</taxon>
    </lineage>
</organism>
<feature type="compositionally biased region" description="Basic and acidic residues" evidence="1">
    <location>
        <begin position="1"/>
        <end position="10"/>
    </location>
</feature>
<accession>A0A8H5IJ24</accession>
<feature type="region of interest" description="Disordered" evidence="1">
    <location>
        <begin position="1"/>
        <end position="25"/>
    </location>
</feature>
<dbReference type="Proteomes" id="UP000574317">
    <property type="component" value="Unassembled WGS sequence"/>
</dbReference>
<keyword evidence="3" id="KW-1185">Reference proteome</keyword>
<gene>
    <name evidence="2" type="ORF">FNAPI_12069</name>
</gene>
<sequence>MYHYPSEDPSLHVLSPTLGSDQKKGLGPEVVGLTSRPCWTLAPVAIAGRFSAPLREIVMNSITNEVATVSSVGGKRSASTIKEQATPTGG</sequence>
<evidence type="ECO:0000256" key="1">
    <source>
        <dbReference type="SAM" id="MobiDB-lite"/>
    </source>
</evidence>
<comment type="caution">
    <text evidence="2">The sequence shown here is derived from an EMBL/GenBank/DDBJ whole genome shotgun (WGS) entry which is preliminary data.</text>
</comment>
<dbReference type="EMBL" id="JAAOAO010000597">
    <property type="protein sequence ID" value="KAF5535426.1"/>
    <property type="molecule type" value="Genomic_DNA"/>
</dbReference>
<protein>
    <submittedName>
        <fullName evidence="2">Uncharacterized protein</fullName>
    </submittedName>
</protein>